<protein>
    <recommendedName>
        <fullName evidence="3">Bet v I/Major latex protein domain-containing protein</fullName>
    </recommendedName>
</protein>
<dbReference type="Gene3D" id="3.30.530.20">
    <property type="match status" value="1"/>
</dbReference>
<dbReference type="SUPFAM" id="SSF55961">
    <property type="entry name" value="Bet v1-like"/>
    <property type="match status" value="1"/>
</dbReference>
<dbReference type="GO" id="GO:0005634">
    <property type="term" value="C:nucleus"/>
    <property type="evidence" value="ECO:0007669"/>
    <property type="project" value="TreeGrafter"/>
</dbReference>
<reference evidence="1 2" key="1">
    <citation type="submission" date="2024-01" db="EMBL/GenBank/DDBJ databases">
        <title>Genome assemblies of Stephania.</title>
        <authorList>
            <person name="Yang L."/>
        </authorList>
    </citation>
    <scope>NUCLEOTIDE SEQUENCE [LARGE SCALE GENOMIC DNA]</scope>
    <source>
        <strain evidence="1">QJT</strain>
        <tissue evidence="1">Leaf</tissue>
    </source>
</reference>
<dbReference type="GO" id="GO:0005737">
    <property type="term" value="C:cytoplasm"/>
    <property type="evidence" value="ECO:0007669"/>
    <property type="project" value="TreeGrafter"/>
</dbReference>
<dbReference type="InterPro" id="IPR050279">
    <property type="entry name" value="Plant_def-hormone_signal"/>
</dbReference>
<sequence>MRGHVTNELDVDLPADDVWAVYRSPDLPKLIVELQPGVFEKLDIVEGDGGVGTVLHIILASGVEGPREWNEEFVEINDETRTKVVRQVKGGFLDIGFQLYEDVFKIIERGPCSCTIDSSVFFQVEDKFESNASLITADSSWEMAKAIANYALNMNS</sequence>
<dbReference type="InterPro" id="IPR023393">
    <property type="entry name" value="START-like_dom_sf"/>
</dbReference>
<dbReference type="PANTHER" id="PTHR31213">
    <property type="entry name" value="OS08G0374000 PROTEIN-RELATED"/>
    <property type="match status" value="1"/>
</dbReference>
<keyword evidence="2" id="KW-1185">Reference proteome</keyword>
<dbReference type="GO" id="GO:0004864">
    <property type="term" value="F:protein phosphatase inhibitor activity"/>
    <property type="evidence" value="ECO:0007669"/>
    <property type="project" value="TreeGrafter"/>
</dbReference>
<evidence type="ECO:0000313" key="2">
    <source>
        <dbReference type="Proteomes" id="UP001417504"/>
    </source>
</evidence>
<organism evidence="1 2">
    <name type="scientific">Stephania japonica</name>
    <dbReference type="NCBI Taxonomy" id="461633"/>
    <lineage>
        <taxon>Eukaryota</taxon>
        <taxon>Viridiplantae</taxon>
        <taxon>Streptophyta</taxon>
        <taxon>Embryophyta</taxon>
        <taxon>Tracheophyta</taxon>
        <taxon>Spermatophyta</taxon>
        <taxon>Magnoliopsida</taxon>
        <taxon>Ranunculales</taxon>
        <taxon>Menispermaceae</taxon>
        <taxon>Menispermoideae</taxon>
        <taxon>Cissampelideae</taxon>
        <taxon>Stephania</taxon>
    </lineage>
</organism>
<dbReference type="AlphaFoldDB" id="A0AAP0K3C5"/>
<evidence type="ECO:0008006" key="3">
    <source>
        <dbReference type="Google" id="ProtNLM"/>
    </source>
</evidence>
<dbReference type="EMBL" id="JBBNAE010000002">
    <property type="protein sequence ID" value="KAK9144288.1"/>
    <property type="molecule type" value="Genomic_DNA"/>
</dbReference>
<dbReference type="PANTHER" id="PTHR31213:SF19">
    <property type="entry name" value="BET V I_MAJOR LATEX PROTEIN DOMAIN-CONTAINING PROTEIN"/>
    <property type="match status" value="1"/>
</dbReference>
<dbReference type="GO" id="GO:0038023">
    <property type="term" value="F:signaling receptor activity"/>
    <property type="evidence" value="ECO:0007669"/>
    <property type="project" value="TreeGrafter"/>
</dbReference>
<proteinExistence type="predicted"/>
<dbReference type="Proteomes" id="UP001417504">
    <property type="component" value="Unassembled WGS sequence"/>
</dbReference>
<evidence type="ECO:0000313" key="1">
    <source>
        <dbReference type="EMBL" id="KAK9144288.1"/>
    </source>
</evidence>
<accession>A0AAP0K3C5</accession>
<comment type="caution">
    <text evidence="1">The sequence shown here is derived from an EMBL/GenBank/DDBJ whole genome shotgun (WGS) entry which is preliminary data.</text>
</comment>
<dbReference type="GO" id="GO:0010427">
    <property type="term" value="F:abscisic acid binding"/>
    <property type="evidence" value="ECO:0007669"/>
    <property type="project" value="TreeGrafter"/>
</dbReference>
<dbReference type="GO" id="GO:0009738">
    <property type="term" value="P:abscisic acid-activated signaling pathway"/>
    <property type="evidence" value="ECO:0007669"/>
    <property type="project" value="TreeGrafter"/>
</dbReference>
<gene>
    <name evidence="1" type="ORF">Sjap_004191</name>
</gene>
<name>A0AAP0K3C5_9MAGN</name>